<reference evidence="1 2" key="1">
    <citation type="submission" date="2020-08" db="EMBL/GenBank/DDBJ databases">
        <title>Sequencing the genomes of 1000 actinobacteria strains.</title>
        <authorList>
            <person name="Klenk H.-P."/>
        </authorList>
    </citation>
    <scope>NUCLEOTIDE SEQUENCE [LARGE SCALE GENOMIC DNA]</scope>
    <source>
        <strain evidence="1 2">DSM 44786</strain>
    </source>
</reference>
<proteinExistence type="predicted"/>
<name>A0A7W7SGP0_9ACTN</name>
<keyword evidence="2" id="KW-1185">Reference proteome</keyword>
<sequence length="209" mass="22994">MSPEYRIRFELPPDFREIPVGADLAELTDDLRGRIGEDRVEDTDPVLLKQLLIGYRRTSWQLAETGAYYAASCFGLIDEGRPSAASLLISHQEVDCSDPETAVAGIIEIRRRGSDRRQLQRYELPCGPAAVEIELDEPLMVPAAVSPTGADVPIPVATLQAWIPVPAEADPTRRSLTVVTFSTPSVQDWETYCPVVVELLRTVSFDAAA</sequence>
<dbReference type="AlphaFoldDB" id="A0A7W7SGP0"/>
<dbReference type="Proteomes" id="UP000573327">
    <property type="component" value="Unassembled WGS sequence"/>
</dbReference>
<dbReference type="RefSeq" id="WP_184919071.1">
    <property type="nucleotide sequence ID" value="NZ_JACHJR010000001.1"/>
</dbReference>
<organism evidence="1 2">
    <name type="scientific">Kitasatospora gansuensis</name>
    <dbReference type="NCBI Taxonomy" id="258050"/>
    <lineage>
        <taxon>Bacteria</taxon>
        <taxon>Bacillati</taxon>
        <taxon>Actinomycetota</taxon>
        <taxon>Actinomycetes</taxon>
        <taxon>Kitasatosporales</taxon>
        <taxon>Streptomycetaceae</taxon>
        <taxon>Kitasatospora</taxon>
    </lineage>
</organism>
<comment type="caution">
    <text evidence="1">The sequence shown here is derived from an EMBL/GenBank/DDBJ whole genome shotgun (WGS) entry which is preliminary data.</text>
</comment>
<evidence type="ECO:0000313" key="1">
    <source>
        <dbReference type="EMBL" id="MBB4949016.1"/>
    </source>
</evidence>
<gene>
    <name evidence="1" type="ORF">F4556_004551</name>
</gene>
<accession>A0A7W7SGP0</accession>
<evidence type="ECO:0000313" key="2">
    <source>
        <dbReference type="Proteomes" id="UP000573327"/>
    </source>
</evidence>
<protein>
    <submittedName>
        <fullName evidence="1">Uncharacterized protein</fullName>
    </submittedName>
</protein>
<dbReference type="EMBL" id="JACHJR010000001">
    <property type="protein sequence ID" value="MBB4949016.1"/>
    <property type="molecule type" value="Genomic_DNA"/>
</dbReference>